<organism evidence="2 3">
    <name type="scientific">Acrodontium crateriforme</name>
    <dbReference type="NCBI Taxonomy" id="150365"/>
    <lineage>
        <taxon>Eukaryota</taxon>
        <taxon>Fungi</taxon>
        <taxon>Dikarya</taxon>
        <taxon>Ascomycota</taxon>
        <taxon>Pezizomycotina</taxon>
        <taxon>Dothideomycetes</taxon>
        <taxon>Dothideomycetidae</taxon>
        <taxon>Mycosphaerellales</taxon>
        <taxon>Teratosphaeriaceae</taxon>
        <taxon>Acrodontium</taxon>
    </lineage>
</organism>
<accession>A0AAQ3LY18</accession>
<gene>
    <name evidence="2" type="ORF">R9X50_00087700</name>
</gene>
<evidence type="ECO:0000313" key="3">
    <source>
        <dbReference type="Proteomes" id="UP001303373"/>
    </source>
</evidence>
<sequence>MLIFNSFTVINSAYSQLYNAINDAAGSYIDSQLQSFEDTFAPVPPARSDEWLLILTSLLGLGLTAIAAPFFDGVFGTLPALADLGDAGADTVKDITYASVAFGASIASATFSTSAPGHWSPQSQDSFTATIGSVVSGWASTSENVLWTLFNGSEASVTLLGTLIANGNLIEGSGGSPSVYYQPDAETSSNVESYISKAFFGFAIPSVWTVSGAAAFIIDSGSPCSAQNPLSEYMTAATQESTYVCYNNNLYYLVHLDGTWSACNDEDVAQIDCVGCDPQPTCNPTYFTAPPGLSTLGSGSWGGISLSDLIEGSVNTYVANGNANGGPVANPLDQQTLQDLAQQDITTPGYIRLPVCSPEVAWASWSNPSQSDSSAPGYPCNPLQGLTKCSGYTYQDETSTASPTVSDCQTIIKNIQGTRGEWTTGIGRLRDIASFGTCNFDVRSVGVTGDVTFHTGSQDIINIINHAIALFASNGQVGAKGYMECGGDAGSQKVEWGLY</sequence>
<evidence type="ECO:0000313" key="2">
    <source>
        <dbReference type="EMBL" id="WPG98091.1"/>
    </source>
</evidence>
<dbReference type="Proteomes" id="UP001303373">
    <property type="component" value="Chromosome 1"/>
</dbReference>
<dbReference type="Pfam" id="PF14856">
    <property type="entry name" value="Hce2"/>
    <property type="match status" value="1"/>
</dbReference>
<reference evidence="2 3" key="1">
    <citation type="submission" date="2023-11" db="EMBL/GenBank/DDBJ databases">
        <title>An acidophilic fungus is an integral part of prey digestion in a carnivorous sundew plant.</title>
        <authorList>
            <person name="Tsai I.J."/>
        </authorList>
    </citation>
    <scope>NUCLEOTIDE SEQUENCE [LARGE SCALE GENOMIC DNA]</scope>
    <source>
        <strain evidence="2">169a</strain>
    </source>
</reference>
<dbReference type="AlphaFoldDB" id="A0AAQ3LY18"/>
<keyword evidence="3" id="KW-1185">Reference proteome</keyword>
<name>A0AAQ3LY18_9PEZI</name>
<proteinExistence type="predicted"/>
<evidence type="ECO:0000259" key="1">
    <source>
        <dbReference type="Pfam" id="PF14856"/>
    </source>
</evidence>
<dbReference type="EMBL" id="CP138580">
    <property type="protein sequence ID" value="WPG98091.1"/>
    <property type="molecule type" value="Genomic_DNA"/>
</dbReference>
<protein>
    <recommendedName>
        <fullName evidence="1">Ecp2 effector protein-like domain-containing protein</fullName>
    </recommendedName>
</protein>
<feature type="domain" description="Ecp2 effector protein-like" evidence="1">
    <location>
        <begin position="388"/>
        <end position="485"/>
    </location>
</feature>
<dbReference type="InterPro" id="IPR029226">
    <property type="entry name" value="Ecp2-like"/>
</dbReference>